<keyword evidence="3" id="KW-1133">Transmembrane helix</keyword>
<keyword evidence="2" id="KW-0430">Lectin</keyword>
<name>A0ABP0TDJ9_9BRYO</name>
<dbReference type="PANTHER" id="PTHR32401">
    <property type="entry name" value="CONCANAVALIN A-LIKE LECTIN FAMILY PROTEIN"/>
    <property type="match status" value="1"/>
</dbReference>
<keyword evidence="3" id="KW-0812">Transmembrane</keyword>
<protein>
    <recommendedName>
        <fullName evidence="4">Legume lectin domain-containing protein</fullName>
    </recommendedName>
</protein>
<dbReference type="EMBL" id="OZ019902">
    <property type="protein sequence ID" value="CAK9193527.1"/>
    <property type="molecule type" value="Genomic_DNA"/>
</dbReference>
<evidence type="ECO:0000256" key="3">
    <source>
        <dbReference type="SAM" id="Phobius"/>
    </source>
</evidence>
<dbReference type="Proteomes" id="UP001497512">
    <property type="component" value="Chromosome 10"/>
</dbReference>
<proteinExistence type="inferred from homology"/>
<keyword evidence="6" id="KW-1185">Reference proteome</keyword>
<dbReference type="CDD" id="cd06899">
    <property type="entry name" value="lectin_legume_LecRK_Arcelin_ConA"/>
    <property type="match status" value="1"/>
</dbReference>
<dbReference type="InterPro" id="IPR050258">
    <property type="entry name" value="Leguminous_Lectin"/>
</dbReference>
<dbReference type="Pfam" id="PF00139">
    <property type="entry name" value="Lectin_legB"/>
    <property type="match status" value="1"/>
</dbReference>
<dbReference type="InterPro" id="IPR001220">
    <property type="entry name" value="Legume_lectin_dom"/>
</dbReference>
<dbReference type="Gene3D" id="2.60.120.200">
    <property type="match status" value="1"/>
</dbReference>
<accession>A0ABP0TDJ9</accession>
<feature type="transmembrane region" description="Helical" evidence="3">
    <location>
        <begin position="32"/>
        <end position="49"/>
    </location>
</feature>
<dbReference type="InterPro" id="IPR013320">
    <property type="entry name" value="ConA-like_dom_sf"/>
</dbReference>
<evidence type="ECO:0000256" key="2">
    <source>
        <dbReference type="ARBA" id="ARBA00022734"/>
    </source>
</evidence>
<reference evidence="5" key="1">
    <citation type="submission" date="2024-02" db="EMBL/GenBank/DDBJ databases">
        <authorList>
            <consortium name="ELIXIR-Norway"/>
            <consortium name="Elixir Norway"/>
        </authorList>
    </citation>
    <scope>NUCLEOTIDE SEQUENCE</scope>
</reference>
<sequence length="344" mass="37244">MEMPVERRQCGSNGFRKRAGSHEYCFSGNATAVMWLMFIAFSVVMRIAVAQGTMFSFLQFSNYDSGLTLLGDASIGQEDLALQLTQNNSGRALYRTPILFTDGSSHASISFQTSFVFSVDSSTDPSSMGEGLTFLIVPDNTTLGSPGPWLGLFNPINGSSTATPNPLAQTVAVEFDIHKDIEFWDINDNHVGIDINSLDSIFAKEASSDMQVVNLTSGHIKAWIEYDGQARKMSVSITPFVATNDYPKPAQPLLVVDVDLSSYVSEYMFVGFSAATGSGVVNHKVYSWSFESTDSSLSDFEDISPTPSPSGPAQPVSQASLFRAHDCGRLLALLLVLVLSCLAF</sequence>
<dbReference type="PANTHER" id="PTHR32401:SF48">
    <property type="entry name" value="LEGUME LECTIN DOMAIN-CONTAINING PROTEIN"/>
    <property type="match status" value="1"/>
</dbReference>
<evidence type="ECO:0000313" key="5">
    <source>
        <dbReference type="EMBL" id="CAK9193527.1"/>
    </source>
</evidence>
<gene>
    <name evidence="5" type="ORF">CSSPTR1EN2_LOCUS2068</name>
</gene>
<keyword evidence="3" id="KW-0472">Membrane</keyword>
<evidence type="ECO:0000256" key="1">
    <source>
        <dbReference type="ARBA" id="ARBA00007606"/>
    </source>
</evidence>
<evidence type="ECO:0000313" key="6">
    <source>
        <dbReference type="Proteomes" id="UP001497512"/>
    </source>
</evidence>
<dbReference type="SUPFAM" id="SSF49899">
    <property type="entry name" value="Concanavalin A-like lectins/glucanases"/>
    <property type="match status" value="1"/>
</dbReference>
<feature type="domain" description="Legume lectin" evidence="4">
    <location>
        <begin position="54"/>
        <end position="295"/>
    </location>
</feature>
<comment type="similarity">
    <text evidence="1">Belongs to the leguminous lectin family.</text>
</comment>
<organism evidence="5 6">
    <name type="scientific">Sphagnum troendelagicum</name>
    <dbReference type="NCBI Taxonomy" id="128251"/>
    <lineage>
        <taxon>Eukaryota</taxon>
        <taxon>Viridiplantae</taxon>
        <taxon>Streptophyta</taxon>
        <taxon>Embryophyta</taxon>
        <taxon>Bryophyta</taxon>
        <taxon>Sphagnophytina</taxon>
        <taxon>Sphagnopsida</taxon>
        <taxon>Sphagnales</taxon>
        <taxon>Sphagnaceae</taxon>
        <taxon>Sphagnum</taxon>
    </lineage>
</organism>
<evidence type="ECO:0000259" key="4">
    <source>
        <dbReference type="Pfam" id="PF00139"/>
    </source>
</evidence>